<sequence length="245" mass="26120">MRLVIAEGSAILRAGLAHVLDARGHELAAAVHDARVLPALIATHRPDVLVTNVRLAPTWTDEGVTAALHARRRHPGTGVLLFSASPDPRHVARLFTDDGSGLGYLVQDRITDADELLESLTRVAVGGTVVDPRLVGALAAGSTAGRSGQDPPHGLAALSPREMDVLSLMAQGRTNSAIAERLVVSQGTVEKRVAAVFDKLDIPGSPSDNRRVLAVLRYLAERRQPAEEPVAIQPELRRPMLTRVA</sequence>
<dbReference type="InterPro" id="IPR039420">
    <property type="entry name" value="WalR-like"/>
</dbReference>
<keyword evidence="2 5" id="KW-0238">DNA-binding</keyword>
<protein>
    <submittedName>
        <fullName evidence="5">DNA-binding response regulator</fullName>
    </submittedName>
</protein>
<dbReference type="SUPFAM" id="SSF52172">
    <property type="entry name" value="CheY-like"/>
    <property type="match status" value="1"/>
</dbReference>
<dbReference type="GO" id="GO:0006355">
    <property type="term" value="P:regulation of DNA-templated transcription"/>
    <property type="evidence" value="ECO:0007669"/>
    <property type="project" value="InterPro"/>
</dbReference>
<dbReference type="PROSITE" id="PS50043">
    <property type="entry name" value="HTH_LUXR_2"/>
    <property type="match status" value="1"/>
</dbReference>
<dbReference type="Gene3D" id="3.40.50.2300">
    <property type="match status" value="1"/>
</dbReference>
<dbReference type="InterPro" id="IPR016032">
    <property type="entry name" value="Sig_transdc_resp-reg_C-effctor"/>
</dbReference>
<keyword evidence="3" id="KW-0804">Transcription</keyword>
<dbReference type="RefSeq" id="WP_016472967.1">
    <property type="nucleotide sequence ID" value="NZ_CP048875.1"/>
</dbReference>
<dbReference type="PROSITE" id="PS00622">
    <property type="entry name" value="HTH_LUXR_1"/>
    <property type="match status" value="1"/>
</dbReference>
<dbReference type="GeneID" id="75182201"/>
<dbReference type="GO" id="GO:0003677">
    <property type="term" value="F:DNA binding"/>
    <property type="evidence" value="ECO:0007669"/>
    <property type="project" value="UniProtKB-KW"/>
</dbReference>
<dbReference type="PANTHER" id="PTHR43214">
    <property type="entry name" value="TWO-COMPONENT RESPONSE REGULATOR"/>
    <property type="match status" value="1"/>
</dbReference>
<accession>A0A6C1C3V1</accession>
<dbReference type="InterPro" id="IPR000792">
    <property type="entry name" value="Tscrpt_reg_LuxR_C"/>
</dbReference>
<reference evidence="5 6" key="1">
    <citation type="submission" date="2018-10" db="EMBL/GenBank/DDBJ databases">
        <title>Isolation of pseudouridimycin from Streptomyces albus DSM 40763.</title>
        <authorList>
            <person name="Rosenqvist P."/>
            <person name="Metsae-Ketelae M."/>
            <person name="Virta P."/>
        </authorList>
    </citation>
    <scope>NUCLEOTIDE SEQUENCE [LARGE SCALE GENOMIC DNA]</scope>
    <source>
        <strain evidence="5 6">DSM 40763</strain>
    </source>
</reference>
<dbReference type="InterPro" id="IPR011006">
    <property type="entry name" value="CheY-like_superfamily"/>
</dbReference>
<evidence type="ECO:0000256" key="1">
    <source>
        <dbReference type="ARBA" id="ARBA00023015"/>
    </source>
</evidence>
<evidence type="ECO:0000313" key="6">
    <source>
        <dbReference type="Proteomes" id="UP000298111"/>
    </source>
</evidence>
<dbReference type="CDD" id="cd06170">
    <property type="entry name" value="LuxR_C_like"/>
    <property type="match status" value="1"/>
</dbReference>
<dbReference type="SMART" id="SM00421">
    <property type="entry name" value="HTH_LUXR"/>
    <property type="match status" value="1"/>
</dbReference>
<dbReference type="PRINTS" id="PR00038">
    <property type="entry name" value="HTHLUXR"/>
</dbReference>
<evidence type="ECO:0000256" key="3">
    <source>
        <dbReference type="ARBA" id="ARBA00023163"/>
    </source>
</evidence>
<evidence type="ECO:0000256" key="4">
    <source>
        <dbReference type="PROSITE-ProRule" id="PRU00169"/>
    </source>
</evidence>
<evidence type="ECO:0000256" key="2">
    <source>
        <dbReference type="ARBA" id="ARBA00023125"/>
    </source>
</evidence>
<organism evidence="5 6">
    <name type="scientific">Streptomyces albus</name>
    <dbReference type="NCBI Taxonomy" id="1888"/>
    <lineage>
        <taxon>Bacteria</taxon>
        <taxon>Bacillati</taxon>
        <taxon>Actinomycetota</taxon>
        <taxon>Actinomycetes</taxon>
        <taxon>Kitasatosporales</taxon>
        <taxon>Streptomycetaceae</taxon>
        <taxon>Streptomyces</taxon>
    </lineage>
</organism>
<dbReference type="SUPFAM" id="SSF46894">
    <property type="entry name" value="C-terminal effector domain of the bipartite response regulators"/>
    <property type="match status" value="1"/>
</dbReference>
<dbReference type="PANTHER" id="PTHR43214:SF24">
    <property type="entry name" value="TRANSCRIPTIONAL REGULATORY PROTEIN NARL-RELATED"/>
    <property type="match status" value="1"/>
</dbReference>
<dbReference type="AlphaFoldDB" id="A0A6C1C3V1"/>
<name>A0A6C1C3V1_9ACTN</name>
<gene>
    <name evidence="5" type="ORF">D8771_26725</name>
</gene>
<comment type="caution">
    <text evidence="5">The sequence shown here is derived from an EMBL/GenBank/DDBJ whole genome shotgun (WGS) entry which is preliminary data.</text>
</comment>
<dbReference type="InterPro" id="IPR001789">
    <property type="entry name" value="Sig_transdc_resp-reg_receiver"/>
</dbReference>
<comment type="caution">
    <text evidence="4">Lacks conserved residue(s) required for the propagation of feature annotation.</text>
</comment>
<dbReference type="PROSITE" id="PS50110">
    <property type="entry name" value="RESPONSE_REGULATORY"/>
    <property type="match status" value="1"/>
</dbReference>
<keyword evidence="1" id="KW-0805">Transcription regulation</keyword>
<evidence type="ECO:0000313" key="5">
    <source>
        <dbReference type="EMBL" id="TGG77672.1"/>
    </source>
</evidence>
<dbReference type="EMBL" id="RCIY01000090">
    <property type="protein sequence ID" value="TGG77672.1"/>
    <property type="molecule type" value="Genomic_DNA"/>
</dbReference>
<dbReference type="GO" id="GO:0000160">
    <property type="term" value="P:phosphorelay signal transduction system"/>
    <property type="evidence" value="ECO:0007669"/>
    <property type="project" value="InterPro"/>
</dbReference>
<dbReference type="Proteomes" id="UP000298111">
    <property type="component" value="Unassembled WGS sequence"/>
</dbReference>
<dbReference type="Pfam" id="PF00196">
    <property type="entry name" value="GerE"/>
    <property type="match status" value="1"/>
</dbReference>
<proteinExistence type="predicted"/>